<protein>
    <submittedName>
        <fullName evidence="2">Uncharacterized protein</fullName>
    </submittedName>
</protein>
<organism evidence="2 3">
    <name type="scientific">Halteria grandinella</name>
    <dbReference type="NCBI Taxonomy" id="5974"/>
    <lineage>
        <taxon>Eukaryota</taxon>
        <taxon>Sar</taxon>
        <taxon>Alveolata</taxon>
        <taxon>Ciliophora</taxon>
        <taxon>Intramacronucleata</taxon>
        <taxon>Spirotrichea</taxon>
        <taxon>Stichotrichia</taxon>
        <taxon>Sporadotrichida</taxon>
        <taxon>Halteriidae</taxon>
        <taxon>Halteria</taxon>
    </lineage>
</organism>
<gene>
    <name evidence="2" type="ORF">FGO68_gene3917</name>
</gene>
<proteinExistence type="predicted"/>
<dbReference type="AlphaFoldDB" id="A0A8J8P7L4"/>
<feature type="compositionally biased region" description="Polar residues" evidence="1">
    <location>
        <begin position="20"/>
        <end position="40"/>
    </location>
</feature>
<sequence>MAELNSTKSLPFSPIKRQRTQQISSMQLRSVQSSANIENSSKSKRIQVATVRLPWPLKQQIRYFQTISNKTKLNRGSLHQMNFPKSSLEDSPPNTKSPINLFHFSHFKISQISQGQLISSLPPQ</sequence>
<evidence type="ECO:0000256" key="1">
    <source>
        <dbReference type="SAM" id="MobiDB-lite"/>
    </source>
</evidence>
<accession>A0A8J8P7L4</accession>
<evidence type="ECO:0000313" key="3">
    <source>
        <dbReference type="Proteomes" id="UP000785679"/>
    </source>
</evidence>
<evidence type="ECO:0000313" key="2">
    <source>
        <dbReference type="EMBL" id="TNV87295.1"/>
    </source>
</evidence>
<feature type="region of interest" description="Disordered" evidence="1">
    <location>
        <begin position="1"/>
        <end position="43"/>
    </location>
</feature>
<dbReference type="Proteomes" id="UP000785679">
    <property type="component" value="Unassembled WGS sequence"/>
</dbReference>
<dbReference type="EMBL" id="RRYP01000516">
    <property type="protein sequence ID" value="TNV87295.1"/>
    <property type="molecule type" value="Genomic_DNA"/>
</dbReference>
<keyword evidence="3" id="KW-1185">Reference proteome</keyword>
<feature type="compositionally biased region" description="Polar residues" evidence="1">
    <location>
        <begin position="1"/>
        <end position="10"/>
    </location>
</feature>
<feature type="region of interest" description="Disordered" evidence="1">
    <location>
        <begin position="75"/>
        <end position="94"/>
    </location>
</feature>
<name>A0A8J8P7L4_HALGN</name>
<reference evidence="2" key="1">
    <citation type="submission" date="2019-06" db="EMBL/GenBank/DDBJ databases">
        <authorList>
            <person name="Zheng W."/>
        </authorList>
    </citation>
    <scope>NUCLEOTIDE SEQUENCE</scope>
    <source>
        <strain evidence="2">QDHG01</strain>
    </source>
</reference>
<comment type="caution">
    <text evidence="2">The sequence shown here is derived from an EMBL/GenBank/DDBJ whole genome shotgun (WGS) entry which is preliminary data.</text>
</comment>